<feature type="compositionally biased region" description="Gly residues" evidence="1">
    <location>
        <begin position="1164"/>
        <end position="1185"/>
    </location>
</feature>
<evidence type="ECO:0000313" key="3">
    <source>
        <dbReference type="EMBL" id="OSX80815.1"/>
    </source>
</evidence>
<evidence type="ECO:0000256" key="1">
    <source>
        <dbReference type="SAM" id="MobiDB-lite"/>
    </source>
</evidence>
<reference evidence="3 4" key="1">
    <citation type="submission" date="2017-03" db="EMBL/GenBank/DDBJ databases">
        <title>WGS assembly of Porphyra umbilicalis.</title>
        <authorList>
            <person name="Brawley S.H."/>
            <person name="Blouin N.A."/>
            <person name="Ficko-Blean E."/>
            <person name="Wheeler G.L."/>
            <person name="Lohr M."/>
            <person name="Goodson H.V."/>
            <person name="Jenkins J.W."/>
            <person name="Blaby-Haas C.E."/>
            <person name="Helliwell K.E."/>
            <person name="Chan C."/>
            <person name="Marriage T."/>
            <person name="Bhattacharya D."/>
            <person name="Klein A.S."/>
            <person name="Badis Y."/>
            <person name="Brodie J."/>
            <person name="Cao Y."/>
            <person name="Collen J."/>
            <person name="Dittami S.M."/>
            <person name="Gachon C.M."/>
            <person name="Green B.R."/>
            <person name="Karpowicz S."/>
            <person name="Kim J.W."/>
            <person name="Kudahl U."/>
            <person name="Lin S."/>
            <person name="Michel G."/>
            <person name="Mittag M."/>
            <person name="Olson B.J."/>
            <person name="Pangilinan J."/>
            <person name="Peng Y."/>
            <person name="Qiu H."/>
            <person name="Shu S."/>
            <person name="Singer J.T."/>
            <person name="Smith A.G."/>
            <person name="Sprecher B.N."/>
            <person name="Wagner V."/>
            <person name="Wang W."/>
            <person name="Wang Z.-Y."/>
            <person name="Yan J."/>
            <person name="Yarish C."/>
            <person name="Zoeuner-Riek S."/>
            <person name="Zhuang Y."/>
            <person name="Zou Y."/>
            <person name="Lindquist E.A."/>
            <person name="Grimwood J."/>
            <person name="Barry K."/>
            <person name="Rokhsar D.S."/>
            <person name="Schmutz J."/>
            <person name="Stiller J.W."/>
            <person name="Grossman A.R."/>
            <person name="Prochnik S.E."/>
        </authorList>
    </citation>
    <scope>NUCLEOTIDE SEQUENCE [LARGE SCALE GENOMIC DNA]</scope>
    <source>
        <strain evidence="3">4086291</strain>
    </source>
</reference>
<feature type="compositionally biased region" description="Pro residues" evidence="1">
    <location>
        <begin position="1002"/>
        <end position="1015"/>
    </location>
</feature>
<feature type="compositionally biased region" description="Basic and acidic residues" evidence="1">
    <location>
        <begin position="1148"/>
        <end position="1163"/>
    </location>
</feature>
<feature type="compositionally biased region" description="Low complexity" evidence="1">
    <location>
        <begin position="275"/>
        <end position="290"/>
    </location>
</feature>
<gene>
    <name evidence="3" type="ORF">BU14_0032s0073</name>
</gene>
<feature type="compositionally biased region" description="Gly residues" evidence="1">
    <location>
        <begin position="1197"/>
        <end position="1210"/>
    </location>
</feature>
<feature type="compositionally biased region" description="Gly residues" evidence="1">
    <location>
        <begin position="359"/>
        <end position="383"/>
    </location>
</feature>
<dbReference type="InterPro" id="IPR011989">
    <property type="entry name" value="ARM-like"/>
</dbReference>
<accession>A0A1X6PJ22</accession>
<dbReference type="InterPro" id="IPR013598">
    <property type="entry name" value="Exportin-1/Importin-b-like"/>
</dbReference>
<evidence type="ECO:0000259" key="2">
    <source>
        <dbReference type="Pfam" id="PF08389"/>
    </source>
</evidence>
<feature type="compositionally biased region" description="Gly residues" evidence="1">
    <location>
        <begin position="291"/>
        <end position="301"/>
    </location>
</feature>
<feature type="compositionally biased region" description="Acidic residues" evidence="1">
    <location>
        <begin position="345"/>
        <end position="358"/>
    </location>
</feature>
<organism evidence="3 4">
    <name type="scientific">Porphyra umbilicalis</name>
    <name type="common">Purple laver</name>
    <name type="synonym">Red alga</name>
    <dbReference type="NCBI Taxonomy" id="2786"/>
    <lineage>
        <taxon>Eukaryota</taxon>
        <taxon>Rhodophyta</taxon>
        <taxon>Bangiophyceae</taxon>
        <taxon>Bangiales</taxon>
        <taxon>Bangiaceae</taxon>
        <taxon>Porphyra</taxon>
    </lineage>
</organism>
<feature type="domain" description="Exportin-1/Importin-beta-like" evidence="2">
    <location>
        <begin position="56"/>
        <end position="198"/>
    </location>
</feature>
<feature type="compositionally biased region" description="Low complexity" evidence="1">
    <location>
        <begin position="811"/>
        <end position="823"/>
    </location>
</feature>
<evidence type="ECO:0000313" key="4">
    <source>
        <dbReference type="Proteomes" id="UP000218209"/>
    </source>
</evidence>
<feature type="region of interest" description="Disordered" evidence="1">
    <location>
        <begin position="1148"/>
        <end position="1229"/>
    </location>
</feature>
<feature type="compositionally biased region" description="Low complexity" evidence="1">
    <location>
        <begin position="831"/>
        <end position="850"/>
    </location>
</feature>
<dbReference type="Gene3D" id="1.25.10.10">
    <property type="entry name" value="Leucine-rich Repeat Variant"/>
    <property type="match status" value="1"/>
</dbReference>
<dbReference type="Proteomes" id="UP000218209">
    <property type="component" value="Unassembled WGS sequence"/>
</dbReference>
<feature type="region of interest" description="Disordered" evidence="1">
    <location>
        <begin position="343"/>
        <end position="383"/>
    </location>
</feature>
<protein>
    <recommendedName>
        <fullName evidence="2">Exportin-1/Importin-beta-like domain-containing protein</fullName>
    </recommendedName>
</protein>
<feature type="region of interest" description="Disordered" evidence="1">
    <location>
        <begin position="811"/>
        <end position="876"/>
    </location>
</feature>
<keyword evidence="4" id="KW-1185">Reference proteome</keyword>
<proteinExistence type="predicted"/>
<feature type="region of interest" description="Disordered" evidence="1">
    <location>
        <begin position="998"/>
        <end position="1019"/>
    </location>
</feature>
<sequence length="1229" mass="117308">MLAFHLLGRVVLAPDRWDRLEPPAVGRVRSIALAAAAASAGAGGGGGGATAHLWASQAAALLAAVAVRTWPPAWPSLLPDWTGGALPAGVVCDALAALSDDVHGSEFAAGGGALAPGRRAELAAALADALPTVLAFVTGAAESFYAAGDARGMRSALSALRAYMRWAPPRALLDARAPAASVALLDDGALREAALGCLDALAGRREPPPSPFGGEALLLPLAAWAGRSGLLAGGGGGGRGAPMPTASACALWRSRRIWRPRTGTRRPGRGGSTRGGCPARGGARPTAAAQGGAGGGGGGGDAAAVTASRAALAFTFLPTAVAAFLPGPYADAEWFAVDDALREDAGDDSDEDEADEEGGGGGGGVDGAAASSGGGGSGGGGGVAAKLDRRGFRSALVHLRARSAGVLTSAASLAPAAAAVWVLSRLDELLAVVPTVAPGGFDATARPERLSDAAGAGGVPPVAADAATVAATVGVPPDVAAAGRVWRFDTGGAGGAPRARGDALLATLDGLLPAVEAVLSALSAAAVTPAVAGGAGGPRLCRAAARCANDADDAGGGGGGGGGGPGGGVGTDAPALAAVREARNRACHALAAICRRLTTAAPVAAAGAPPGAAVALTGGGESAAAGASAPNNLLPLVGPLCDHVASLLGTPAGAALYPGDKCVVLEAAVLASRLLVPPRAGPVTGAPAAPAAPPPSTAARDRVLVGLLTPALAALSGAAAALTTPQALLALSPADRDGLAAALLVADGGVHAAAALQPPPGVGGPARAALGAAATLLTALASLPAVDPLLALPTAREVAYLLNADVKGPAAAAAGGRSGGSAPPRRRPTRSRASAWRTLASASPAAPTATGPRRCGTRRWSARGGGRGVGGGGCRGGGVAPPPSGAAAGVADLLRVAREHARPLLGRAAAEMLVATLPLAEEAGGGGGGAATDAPGGASAAAVADPTATPHLDLYGGGGGWEPLTASVWALLRATVTAGDVTACRSALGVVTRLADEVAAPPRGPPATPPPPPPHPRSDAIAERLVSGLLPPVLLTAVALDGGGGETAADAAVSALFATLRVRPDAARGVLATAAAGEPPAVGAALAAAAAEAAADAARAVPSVSARRKARAGVRAAVRAVAGATALGSRPRAAVGALTSAGAERAAAREARRLRRDAERRGGVDVGGGGGGGGGVPAGGGGGGRQCAPPPAAARVGWGGGDDGGGGGGGGRRRQPGSISPLLERLYDG</sequence>
<dbReference type="EMBL" id="KV918768">
    <property type="protein sequence ID" value="OSX80815.1"/>
    <property type="molecule type" value="Genomic_DNA"/>
</dbReference>
<feature type="region of interest" description="Disordered" evidence="1">
    <location>
        <begin position="923"/>
        <end position="943"/>
    </location>
</feature>
<feature type="compositionally biased region" description="Low complexity" evidence="1">
    <location>
        <begin position="931"/>
        <end position="943"/>
    </location>
</feature>
<dbReference type="AlphaFoldDB" id="A0A1X6PJ22"/>
<feature type="region of interest" description="Disordered" evidence="1">
    <location>
        <begin position="260"/>
        <end position="302"/>
    </location>
</feature>
<dbReference type="Pfam" id="PF08389">
    <property type="entry name" value="Xpo1"/>
    <property type="match status" value="1"/>
</dbReference>
<feature type="compositionally biased region" description="Gly residues" evidence="1">
    <location>
        <begin position="863"/>
        <end position="876"/>
    </location>
</feature>
<name>A0A1X6PJ22_PORUM</name>